<keyword evidence="2" id="KW-1185">Reference proteome</keyword>
<dbReference type="RefSeq" id="WP_280101931.1">
    <property type="nucleotide sequence ID" value="NZ_CP122979.1"/>
</dbReference>
<evidence type="ECO:0000313" key="2">
    <source>
        <dbReference type="Proteomes" id="UP001179842"/>
    </source>
</evidence>
<dbReference type="Proteomes" id="UP001179842">
    <property type="component" value="Chromosome"/>
</dbReference>
<protein>
    <recommendedName>
        <fullName evidence="3">ABC transporter ATP-binding protein</fullName>
    </recommendedName>
</protein>
<evidence type="ECO:0008006" key="3">
    <source>
        <dbReference type="Google" id="ProtNLM"/>
    </source>
</evidence>
<sequence>MFFYLDRKILILDEALSAIDYQTRIEIIKNLKSLKNKIIIIVSHHIKTENNLLFSDVVNINDYKKKKKNDHQK</sequence>
<dbReference type="InterPro" id="IPR027417">
    <property type="entry name" value="P-loop_NTPase"/>
</dbReference>
<dbReference type="EMBL" id="CP122979">
    <property type="protein sequence ID" value="WGI36630.1"/>
    <property type="molecule type" value="Genomic_DNA"/>
</dbReference>
<reference evidence="1" key="1">
    <citation type="submission" date="2023-04" db="EMBL/GenBank/DDBJ databases">
        <title>Completed genome of Mycoplasma lagogenitalium type strain 12MS.</title>
        <authorList>
            <person name="Spergser J."/>
        </authorList>
    </citation>
    <scope>NUCLEOTIDE SEQUENCE</scope>
    <source>
        <strain evidence="1">12MS</strain>
    </source>
</reference>
<name>A0ABY8LV50_9BACT</name>
<accession>A0ABY8LV50</accession>
<proteinExistence type="predicted"/>
<organism evidence="1 2">
    <name type="scientific">Mesomycoplasma lagogenitalium</name>
    <dbReference type="NCBI Taxonomy" id="171286"/>
    <lineage>
        <taxon>Bacteria</taxon>
        <taxon>Bacillati</taxon>
        <taxon>Mycoplasmatota</taxon>
        <taxon>Mycoplasmoidales</taxon>
        <taxon>Metamycoplasmataceae</taxon>
        <taxon>Mesomycoplasma</taxon>
    </lineage>
</organism>
<gene>
    <name evidence="1" type="ORF">QEG99_04165</name>
</gene>
<dbReference type="SUPFAM" id="SSF52540">
    <property type="entry name" value="P-loop containing nucleoside triphosphate hydrolases"/>
    <property type="match status" value="1"/>
</dbReference>
<evidence type="ECO:0000313" key="1">
    <source>
        <dbReference type="EMBL" id="WGI36630.1"/>
    </source>
</evidence>
<dbReference type="Gene3D" id="3.40.50.300">
    <property type="entry name" value="P-loop containing nucleotide triphosphate hydrolases"/>
    <property type="match status" value="1"/>
</dbReference>